<evidence type="ECO:0008006" key="3">
    <source>
        <dbReference type="Google" id="ProtNLM"/>
    </source>
</evidence>
<evidence type="ECO:0000313" key="1">
    <source>
        <dbReference type="EMBL" id="MFC4355318.1"/>
    </source>
</evidence>
<name>A0ABV8UY14_9BACL</name>
<sequence>MKKVNILGVDYEIRFSKEQDDPRLKECDGYFDSTTQLIVVVDPDYDVMNKHDIEAYKRKVLRHEINHAFLYESGLDMRELSEETVVDWLAIQFSKIAKAYQIAECLD</sequence>
<comment type="caution">
    <text evidence="1">The sequence shown here is derived from an EMBL/GenBank/DDBJ whole genome shotgun (WGS) entry which is preliminary data.</text>
</comment>
<reference evidence="2" key="1">
    <citation type="journal article" date="2019" name="Int. J. Syst. Evol. Microbiol.">
        <title>The Global Catalogue of Microorganisms (GCM) 10K type strain sequencing project: providing services to taxonomists for standard genome sequencing and annotation.</title>
        <authorList>
            <consortium name="The Broad Institute Genomics Platform"/>
            <consortium name="The Broad Institute Genome Sequencing Center for Infectious Disease"/>
            <person name="Wu L."/>
            <person name="Ma J."/>
        </authorList>
    </citation>
    <scope>NUCLEOTIDE SEQUENCE [LARGE SCALE GENOMIC DNA]</scope>
    <source>
        <strain evidence="2">CCUG 50353</strain>
    </source>
</reference>
<keyword evidence="2" id="KW-1185">Reference proteome</keyword>
<organism evidence="1 2">
    <name type="scientific">Chryseomicrobium palamuruense</name>
    <dbReference type="NCBI Taxonomy" id="682973"/>
    <lineage>
        <taxon>Bacteria</taxon>
        <taxon>Bacillati</taxon>
        <taxon>Bacillota</taxon>
        <taxon>Bacilli</taxon>
        <taxon>Bacillales</taxon>
        <taxon>Caryophanaceae</taxon>
        <taxon>Chryseomicrobium</taxon>
    </lineage>
</organism>
<dbReference type="EMBL" id="JBHSEF010000023">
    <property type="protein sequence ID" value="MFC4355318.1"/>
    <property type="molecule type" value="Genomic_DNA"/>
</dbReference>
<evidence type="ECO:0000313" key="2">
    <source>
        <dbReference type="Proteomes" id="UP001595733"/>
    </source>
</evidence>
<protein>
    <recommendedName>
        <fullName evidence="3">ImmA/IrrE family metallo-endopeptidase</fullName>
    </recommendedName>
</protein>
<dbReference type="RefSeq" id="WP_378141788.1">
    <property type="nucleotide sequence ID" value="NZ_JBHSEF010000023.1"/>
</dbReference>
<gene>
    <name evidence="1" type="ORF">ACFO0S_09690</name>
</gene>
<proteinExistence type="predicted"/>
<accession>A0ABV8UY14</accession>
<dbReference type="Proteomes" id="UP001595733">
    <property type="component" value="Unassembled WGS sequence"/>
</dbReference>